<keyword evidence="3" id="KW-1185">Reference proteome</keyword>
<evidence type="ECO:0008006" key="4">
    <source>
        <dbReference type="Google" id="ProtNLM"/>
    </source>
</evidence>
<evidence type="ECO:0000313" key="2">
    <source>
        <dbReference type="EMBL" id="KAJ3565978.1"/>
    </source>
</evidence>
<accession>A0AAD5VRQ3</accession>
<feature type="compositionally biased region" description="Low complexity" evidence="1">
    <location>
        <begin position="674"/>
        <end position="683"/>
    </location>
</feature>
<name>A0AAD5VRQ3_9AGAR</name>
<dbReference type="AlphaFoldDB" id="A0AAD5VRQ3"/>
<gene>
    <name evidence="2" type="ORF">NP233_g7297</name>
</gene>
<sequence>MDSREDEIARILEKTQSLDSVMVHIADLKRQALRQLNDVRPSTSCLPYEILSYIFQLACPHIDFSVRPLCEYDYFDLAEPDGRAGNTIAYPKFADYTMLQYRCFPLVLGAVCSRWRKVAWSTAEIWRTFALEVVEERLYSQISLLRLYLSNADSYTVSLEVNAWKESRRCNAIHKNWISPGSFALATVLMPLAHLLFEEFPSNLRVLRLAGVPPAWMAFMTQEKLPQLSDLQFHWGNSTKETVESMRDTGGIFNSVNSSEGSTTIHLTPPPLPLSLTTLHLQNMHLDLCLKILFHAQYLTEFYYSPALVFGGSTFHEPASSWHIIPFREPYPLPNLKRLGWTAFDGMTANNNFLFNVRLPALEELQWTWNSSMEETWDEDSVAALLFFSNLPDSAHTLIFYDQDADFSEDTEEYDYYRSLFTAIPQVHSLTFYKCFGCFIRSILFLLSEKPNDDQSKHLLPSLDSVTIRNHDDTAENATMLALLQMLKARGSASPRDRSFQITTLTCTPVLSASVIGGLTILAHDYSIVVKDDWEVTEYLYFTDRELALLDFFDRSDQDSEGGTDSWGWFKWHSNIAEVDCPTAPRYAEWGSYSAWGKNGWGAWQTPTSQSPVWAAWDHGQELTTVYQGYPGFLPLSPEPDNQSAAWTPWVGSPSVAPIEPLDGLTEPLGGAGWITSSASSSGPSPPGQLTSNDQNNPSEDDGPSIDPPENISDDVGPSVA</sequence>
<dbReference type="Proteomes" id="UP001213000">
    <property type="component" value="Unassembled WGS sequence"/>
</dbReference>
<organism evidence="2 3">
    <name type="scientific">Leucocoprinus birnbaumii</name>
    <dbReference type="NCBI Taxonomy" id="56174"/>
    <lineage>
        <taxon>Eukaryota</taxon>
        <taxon>Fungi</taxon>
        <taxon>Dikarya</taxon>
        <taxon>Basidiomycota</taxon>
        <taxon>Agaricomycotina</taxon>
        <taxon>Agaricomycetes</taxon>
        <taxon>Agaricomycetidae</taxon>
        <taxon>Agaricales</taxon>
        <taxon>Agaricineae</taxon>
        <taxon>Agaricaceae</taxon>
        <taxon>Leucocoprinus</taxon>
    </lineage>
</organism>
<comment type="caution">
    <text evidence="2">The sequence shown here is derived from an EMBL/GenBank/DDBJ whole genome shotgun (WGS) entry which is preliminary data.</text>
</comment>
<dbReference type="EMBL" id="JANIEX010000523">
    <property type="protein sequence ID" value="KAJ3565978.1"/>
    <property type="molecule type" value="Genomic_DNA"/>
</dbReference>
<feature type="region of interest" description="Disordered" evidence="1">
    <location>
        <begin position="658"/>
        <end position="721"/>
    </location>
</feature>
<proteinExistence type="predicted"/>
<evidence type="ECO:0000313" key="3">
    <source>
        <dbReference type="Proteomes" id="UP001213000"/>
    </source>
</evidence>
<feature type="compositionally biased region" description="Polar residues" evidence="1">
    <location>
        <begin position="689"/>
        <end position="698"/>
    </location>
</feature>
<protein>
    <recommendedName>
        <fullName evidence="4">F-box domain-containing protein</fullName>
    </recommendedName>
</protein>
<reference evidence="2" key="1">
    <citation type="submission" date="2022-07" db="EMBL/GenBank/DDBJ databases">
        <title>Genome Sequence of Leucocoprinus birnbaumii.</title>
        <authorList>
            <person name="Buettner E."/>
        </authorList>
    </citation>
    <scope>NUCLEOTIDE SEQUENCE</scope>
    <source>
        <strain evidence="2">VT141</strain>
    </source>
</reference>
<evidence type="ECO:0000256" key="1">
    <source>
        <dbReference type="SAM" id="MobiDB-lite"/>
    </source>
</evidence>